<dbReference type="Proteomes" id="UP001227101">
    <property type="component" value="Chromosome"/>
</dbReference>
<sequence length="155" mass="15896">MRRIVVTAAATISVVVLLFSYRTSTDPAPAALPSQRIGAPRPLGGPTTPPAAPAPAPTVGTSGGDGTYTGDAVDTRYGPVQVRITVAGGRITAAQVLQVPQESSRDVRINSAAVPVLVDETIRAQSAQVDTVSGATYTSEGYQQSLQSAIDAAHR</sequence>
<keyword evidence="4" id="KW-1185">Reference proteome</keyword>
<evidence type="ECO:0000313" key="3">
    <source>
        <dbReference type="EMBL" id="WIV59175.1"/>
    </source>
</evidence>
<feature type="compositionally biased region" description="Pro residues" evidence="1">
    <location>
        <begin position="47"/>
        <end position="56"/>
    </location>
</feature>
<dbReference type="InterPro" id="IPR007329">
    <property type="entry name" value="FMN-bd"/>
</dbReference>
<dbReference type="SMART" id="SM00900">
    <property type="entry name" value="FMN_bind"/>
    <property type="match status" value="1"/>
</dbReference>
<feature type="region of interest" description="Disordered" evidence="1">
    <location>
        <begin position="27"/>
        <end position="73"/>
    </location>
</feature>
<dbReference type="Pfam" id="PF04205">
    <property type="entry name" value="FMN_bind"/>
    <property type="match status" value="1"/>
</dbReference>
<accession>A0ABY8XU06</accession>
<dbReference type="EMBL" id="CP127173">
    <property type="protein sequence ID" value="WIV59175.1"/>
    <property type="molecule type" value="Genomic_DNA"/>
</dbReference>
<evidence type="ECO:0000256" key="1">
    <source>
        <dbReference type="SAM" id="MobiDB-lite"/>
    </source>
</evidence>
<proteinExistence type="predicted"/>
<name>A0ABY8XU06_9PSEU</name>
<organism evidence="3 4">
    <name type="scientific">Amycolatopsis nalaikhensis</name>
    <dbReference type="NCBI Taxonomy" id="715472"/>
    <lineage>
        <taxon>Bacteria</taxon>
        <taxon>Bacillati</taxon>
        <taxon>Actinomycetota</taxon>
        <taxon>Actinomycetes</taxon>
        <taxon>Pseudonocardiales</taxon>
        <taxon>Pseudonocardiaceae</taxon>
        <taxon>Amycolatopsis</taxon>
    </lineage>
</organism>
<reference evidence="3 4" key="1">
    <citation type="submission" date="2023-06" db="EMBL/GenBank/DDBJ databases">
        <authorList>
            <person name="Oyuntsetseg B."/>
            <person name="Kim S.B."/>
        </authorList>
    </citation>
    <scope>NUCLEOTIDE SEQUENCE [LARGE SCALE GENOMIC DNA]</scope>
    <source>
        <strain evidence="3 4">2-2</strain>
    </source>
</reference>
<evidence type="ECO:0000259" key="2">
    <source>
        <dbReference type="SMART" id="SM00900"/>
    </source>
</evidence>
<protein>
    <submittedName>
        <fullName evidence="3">FMN-binding protein</fullName>
    </submittedName>
</protein>
<dbReference type="Gene3D" id="3.90.1010.20">
    <property type="match status" value="1"/>
</dbReference>
<evidence type="ECO:0000313" key="4">
    <source>
        <dbReference type="Proteomes" id="UP001227101"/>
    </source>
</evidence>
<gene>
    <name evidence="3" type="ORF">QP939_11360</name>
</gene>
<dbReference type="RefSeq" id="WP_285456665.1">
    <property type="nucleotide sequence ID" value="NZ_CP127173.1"/>
</dbReference>
<feature type="domain" description="FMN-binding" evidence="2">
    <location>
        <begin position="76"/>
        <end position="153"/>
    </location>
</feature>